<dbReference type="InterPro" id="IPR009100">
    <property type="entry name" value="AcylCoA_DH/oxidase_NM_dom_sf"/>
</dbReference>
<dbReference type="Gene3D" id="1.20.140.10">
    <property type="entry name" value="Butyryl-CoA Dehydrogenase, subunit A, domain 3"/>
    <property type="match status" value="1"/>
</dbReference>
<dbReference type="InterPro" id="IPR013786">
    <property type="entry name" value="AcylCoA_DH/ox_N"/>
</dbReference>
<keyword evidence="11" id="KW-1185">Reference proteome</keyword>
<dbReference type="PANTHER" id="PTHR43884">
    <property type="entry name" value="ACYL-COA DEHYDROGENASE"/>
    <property type="match status" value="1"/>
</dbReference>
<dbReference type="Gene3D" id="1.10.540.10">
    <property type="entry name" value="Acyl-CoA dehydrogenase/oxidase, N-terminal domain"/>
    <property type="match status" value="1"/>
</dbReference>
<organism evidence="10 11">
    <name type="scientific">Glacieibacterium arshaanense</name>
    <dbReference type="NCBI Taxonomy" id="2511025"/>
    <lineage>
        <taxon>Bacteria</taxon>
        <taxon>Pseudomonadati</taxon>
        <taxon>Pseudomonadota</taxon>
        <taxon>Alphaproteobacteria</taxon>
        <taxon>Sphingomonadales</taxon>
        <taxon>Sphingosinicellaceae</taxon>
        <taxon>Glacieibacterium</taxon>
    </lineage>
</organism>
<dbReference type="InterPro" id="IPR037069">
    <property type="entry name" value="AcylCoA_DH/ox_N_sf"/>
</dbReference>
<dbReference type="GO" id="GO:0050660">
    <property type="term" value="F:flavin adenine dinucleotide binding"/>
    <property type="evidence" value="ECO:0007669"/>
    <property type="project" value="InterPro"/>
</dbReference>
<evidence type="ECO:0000259" key="8">
    <source>
        <dbReference type="Pfam" id="PF02770"/>
    </source>
</evidence>
<accession>A0A4Y9EQT3</accession>
<evidence type="ECO:0000256" key="5">
    <source>
        <dbReference type="ARBA" id="ARBA00023002"/>
    </source>
</evidence>
<feature type="domain" description="Acyl-CoA oxidase/dehydrogenase middle" evidence="8">
    <location>
        <begin position="122"/>
        <end position="214"/>
    </location>
</feature>
<name>A0A4Y9EQT3_9SPHN</name>
<evidence type="ECO:0000256" key="6">
    <source>
        <dbReference type="RuleBase" id="RU362125"/>
    </source>
</evidence>
<keyword evidence="5 6" id="KW-0560">Oxidoreductase</keyword>
<evidence type="ECO:0000256" key="2">
    <source>
        <dbReference type="ARBA" id="ARBA00009347"/>
    </source>
</evidence>
<dbReference type="SUPFAM" id="SSF56645">
    <property type="entry name" value="Acyl-CoA dehydrogenase NM domain-like"/>
    <property type="match status" value="1"/>
</dbReference>
<sequence>METPLSDDQRMIRDSVAGYLRDRYDDAERRRIIDSEAGWSAPHWQAFAGELGLLGAGFAEAAGGLGGGAAEHALILEEFGSALVVEPYLSTAVIAGGFLKASTAAAAPQLIADAIAGTAIFAYAAGEPNARSNPAHVETRAECRGANYVIDGQKAVVLGAVGATHLIVVARTSGGDRDPEGISLFVVDANSPGITRRDYRTISGGPASDITFTGVTVPASALLVPEGTALPLIERVVDEATALLCAEANGVMRRLHGDTLAYTSQREQFGKPLASFQVLQHRMVDMLVAMEHSQSITARAIELLDADPAERARAVSAAKVYVGKSLRYIGQQAIQLHGGMGMTDELAVGFFFKRAIEIERQFGSVEYHLTRYTRLANAPAAIAA</sequence>
<evidence type="ECO:0000256" key="3">
    <source>
        <dbReference type="ARBA" id="ARBA00022630"/>
    </source>
</evidence>
<dbReference type="PANTHER" id="PTHR43884:SF20">
    <property type="entry name" value="ACYL-COA DEHYDROGENASE FADE28"/>
    <property type="match status" value="1"/>
</dbReference>
<proteinExistence type="inferred from homology"/>
<dbReference type="InterPro" id="IPR006091">
    <property type="entry name" value="Acyl-CoA_Oxase/DH_mid-dom"/>
</dbReference>
<dbReference type="InterPro" id="IPR036250">
    <property type="entry name" value="AcylCo_DH-like_C"/>
</dbReference>
<dbReference type="InterPro" id="IPR046373">
    <property type="entry name" value="Acyl-CoA_Oxase/DH_mid-dom_sf"/>
</dbReference>
<evidence type="ECO:0000256" key="4">
    <source>
        <dbReference type="ARBA" id="ARBA00022827"/>
    </source>
</evidence>
<evidence type="ECO:0000259" key="9">
    <source>
        <dbReference type="Pfam" id="PF02771"/>
    </source>
</evidence>
<dbReference type="Pfam" id="PF02770">
    <property type="entry name" value="Acyl-CoA_dh_M"/>
    <property type="match status" value="1"/>
</dbReference>
<dbReference type="InterPro" id="IPR009075">
    <property type="entry name" value="AcylCo_DH/oxidase_C"/>
</dbReference>
<dbReference type="RefSeq" id="WP_135244678.1">
    <property type="nucleotide sequence ID" value="NZ_SIHO01000001.1"/>
</dbReference>
<comment type="caution">
    <text evidence="10">The sequence shown here is derived from an EMBL/GenBank/DDBJ whole genome shotgun (WGS) entry which is preliminary data.</text>
</comment>
<dbReference type="AlphaFoldDB" id="A0A4Y9EQT3"/>
<dbReference type="OrthoDB" id="7328575at2"/>
<dbReference type="Proteomes" id="UP000297737">
    <property type="component" value="Unassembled WGS sequence"/>
</dbReference>
<dbReference type="GO" id="GO:0003995">
    <property type="term" value="F:acyl-CoA dehydrogenase activity"/>
    <property type="evidence" value="ECO:0007669"/>
    <property type="project" value="TreeGrafter"/>
</dbReference>
<feature type="domain" description="Acyl-CoA dehydrogenase/oxidase N-terminal" evidence="9">
    <location>
        <begin position="6"/>
        <end position="85"/>
    </location>
</feature>
<dbReference type="SUPFAM" id="SSF47203">
    <property type="entry name" value="Acyl-CoA dehydrogenase C-terminal domain-like"/>
    <property type="match status" value="1"/>
</dbReference>
<reference evidence="10 11" key="1">
    <citation type="submission" date="2019-02" db="EMBL/GenBank/DDBJ databases">
        <title>Polymorphobacter sp. isolated from the lake at the Tibet of China.</title>
        <authorList>
            <person name="Li A."/>
        </authorList>
    </citation>
    <scope>NUCLEOTIDE SEQUENCE [LARGE SCALE GENOMIC DNA]</scope>
    <source>
        <strain evidence="10 11">DJ1R-1</strain>
    </source>
</reference>
<evidence type="ECO:0000313" key="11">
    <source>
        <dbReference type="Proteomes" id="UP000297737"/>
    </source>
</evidence>
<protein>
    <submittedName>
        <fullName evidence="10">Pimeloyl-CoA dehydrogenase small subunit</fullName>
    </submittedName>
</protein>
<evidence type="ECO:0000313" key="10">
    <source>
        <dbReference type="EMBL" id="TFU05954.1"/>
    </source>
</evidence>
<gene>
    <name evidence="10" type="ORF">EUV02_02735</name>
</gene>
<dbReference type="Gene3D" id="2.40.110.10">
    <property type="entry name" value="Butyryl-CoA Dehydrogenase, subunit A, domain 2"/>
    <property type="match status" value="1"/>
</dbReference>
<dbReference type="Pfam" id="PF00441">
    <property type="entry name" value="Acyl-CoA_dh_1"/>
    <property type="match status" value="1"/>
</dbReference>
<keyword evidence="4 6" id="KW-0274">FAD</keyword>
<comment type="cofactor">
    <cofactor evidence="1 6">
        <name>FAD</name>
        <dbReference type="ChEBI" id="CHEBI:57692"/>
    </cofactor>
</comment>
<comment type="similarity">
    <text evidence="2 6">Belongs to the acyl-CoA dehydrogenase family.</text>
</comment>
<evidence type="ECO:0000256" key="1">
    <source>
        <dbReference type="ARBA" id="ARBA00001974"/>
    </source>
</evidence>
<feature type="domain" description="Acyl-CoA dehydrogenase/oxidase C-terminal" evidence="7">
    <location>
        <begin position="241"/>
        <end position="355"/>
    </location>
</feature>
<evidence type="ECO:0000259" key="7">
    <source>
        <dbReference type="Pfam" id="PF00441"/>
    </source>
</evidence>
<dbReference type="Pfam" id="PF02771">
    <property type="entry name" value="Acyl-CoA_dh_N"/>
    <property type="match status" value="1"/>
</dbReference>
<dbReference type="EMBL" id="SIHO01000001">
    <property type="protein sequence ID" value="TFU05954.1"/>
    <property type="molecule type" value="Genomic_DNA"/>
</dbReference>
<keyword evidence="3 6" id="KW-0285">Flavoprotein</keyword>
<dbReference type="CDD" id="cd00567">
    <property type="entry name" value="ACAD"/>
    <property type="match status" value="1"/>
</dbReference>